<keyword evidence="1" id="KW-1133">Transmembrane helix</keyword>
<feature type="transmembrane region" description="Helical" evidence="1">
    <location>
        <begin position="16"/>
        <end position="41"/>
    </location>
</feature>
<dbReference type="InterPro" id="IPR030825">
    <property type="entry name" value="Integral_membrane"/>
</dbReference>
<accession>A0A222EPY5</accession>
<dbReference type="KEGG" id="scou:SCORR_v1c07400"/>
<dbReference type="AlphaFoldDB" id="A0A222EPY5"/>
<proteinExistence type="predicted"/>
<dbReference type="EMBL" id="CP022535">
    <property type="protein sequence ID" value="ASP28512.1"/>
    <property type="molecule type" value="Genomic_DNA"/>
</dbReference>
<reference evidence="2 3" key="1">
    <citation type="submission" date="2017-07" db="EMBL/GenBank/DDBJ databases">
        <title>Complete genome sequence of Spiroplasma corruscae EC-1 (DSM 19793).</title>
        <authorList>
            <person name="Tsai Y.-M."/>
            <person name="Lo W.-S."/>
            <person name="Kuo C.-H."/>
        </authorList>
    </citation>
    <scope>NUCLEOTIDE SEQUENCE [LARGE SCALE GENOMIC DNA]</scope>
    <source>
        <strain evidence="2 3">EC-1</strain>
    </source>
</reference>
<evidence type="ECO:0008006" key="4">
    <source>
        <dbReference type="Google" id="ProtNLM"/>
    </source>
</evidence>
<organism evidence="2 3">
    <name type="scientific">Spiroplasma corruscae</name>
    <dbReference type="NCBI Taxonomy" id="216934"/>
    <lineage>
        <taxon>Bacteria</taxon>
        <taxon>Bacillati</taxon>
        <taxon>Mycoplasmatota</taxon>
        <taxon>Mollicutes</taxon>
        <taxon>Entomoplasmatales</taxon>
        <taxon>Spiroplasmataceae</taxon>
        <taxon>Spiroplasma</taxon>
    </lineage>
</organism>
<keyword evidence="1" id="KW-0812">Transmembrane</keyword>
<dbReference type="OrthoDB" id="390145at2"/>
<dbReference type="NCBIfam" id="TIGR04561">
    <property type="entry name" value="membra_charge"/>
    <property type="match status" value="1"/>
</dbReference>
<keyword evidence="3" id="KW-1185">Reference proteome</keyword>
<gene>
    <name evidence="2" type="ORF">SCORR_v1c07400</name>
</gene>
<dbReference type="Proteomes" id="UP000203229">
    <property type="component" value="Chromosome"/>
</dbReference>
<dbReference type="RefSeq" id="WP_094049320.1">
    <property type="nucleotide sequence ID" value="NZ_CP022535.1"/>
</dbReference>
<protein>
    <recommendedName>
        <fullName evidence="4">TIGR04561 family membrane protein</fullName>
    </recommendedName>
</protein>
<evidence type="ECO:0000256" key="1">
    <source>
        <dbReference type="SAM" id="Phobius"/>
    </source>
</evidence>
<evidence type="ECO:0000313" key="2">
    <source>
        <dbReference type="EMBL" id="ASP28512.1"/>
    </source>
</evidence>
<evidence type="ECO:0000313" key="3">
    <source>
        <dbReference type="Proteomes" id="UP000203229"/>
    </source>
</evidence>
<name>A0A222EPY5_9MOLU</name>
<sequence>MTNLLDFSFKVLDFTLPLWVVLVVFVLIGAICLGSYLFILLKKKRKYIYEKEEVSVDEFKRLEKFETQRNDFEMEIAKIKKSRKSYSKAK</sequence>
<keyword evidence="1" id="KW-0472">Membrane</keyword>